<feature type="domain" description="Metallo-beta-lactamase" evidence="2">
    <location>
        <begin position="169"/>
        <end position="361"/>
    </location>
</feature>
<evidence type="ECO:0000256" key="1">
    <source>
        <dbReference type="SAM" id="SignalP"/>
    </source>
</evidence>
<evidence type="ECO:0000313" key="3">
    <source>
        <dbReference type="EMBL" id="QHI71799.1"/>
    </source>
</evidence>
<evidence type="ECO:0000259" key="2">
    <source>
        <dbReference type="SMART" id="SM00849"/>
    </source>
</evidence>
<reference evidence="3 4" key="1">
    <citation type="submission" date="2020-01" db="EMBL/GenBank/DDBJ databases">
        <title>Genomic analysis of Aminipila sp. CBA3637.</title>
        <authorList>
            <person name="Kim Y.B."/>
            <person name="Roh S.W."/>
        </authorList>
    </citation>
    <scope>NUCLEOTIDE SEQUENCE [LARGE SCALE GENOMIC DNA]</scope>
    <source>
        <strain evidence="3 4">CBA3637</strain>
    </source>
</reference>
<dbReference type="GO" id="GO:0016787">
    <property type="term" value="F:hydrolase activity"/>
    <property type="evidence" value="ECO:0007669"/>
    <property type="project" value="UniProtKB-KW"/>
</dbReference>
<dbReference type="SMART" id="SM00849">
    <property type="entry name" value="Lactamase_B"/>
    <property type="match status" value="1"/>
</dbReference>
<dbReference type="Gene3D" id="3.60.15.10">
    <property type="entry name" value="Ribonuclease Z/Hydroxyacylglutathione hydrolase-like"/>
    <property type="match status" value="1"/>
</dbReference>
<keyword evidence="3" id="KW-0378">Hydrolase</keyword>
<evidence type="ECO:0000313" key="4">
    <source>
        <dbReference type="Proteomes" id="UP000463883"/>
    </source>
</evidence>
<dbReference type="InterPro" id="IPR036866">
    <property type="entry name" value="RibonucZ/Hydroxyglut_hydro"/>
</dbReference>
<dbReference type="AlphaFoldDB" id="A0A6P1MAU0"/>
<dbReference type="Pfam" id="PF00753">
    <property type="entry name" value="Lactamase_B"/>
    <property type="match status" value="1"/>
</dbReference>
<gene>
    <name evidence="3" type="ORF">Ami3637_04810</name>
</gene>
<sequence length="426" mass="46489">MKNVRIVLIVLAVMLNLSLVVTASAATDEGQNNHYIKMDINGKLIGFSPETGYPYLDENKRTLVPLRAAMEAYGCDVSWDEPRNTAVVKKDGVTVEVPVGQNYIKKDEFENFIDTKAVLQNNRVYLPIRAVAEAFGAEVSWNQATETVIIISPDNSDTQLSVHFIDVGHGDSVLIDYGTYEVLIDGGTTSSGAVVSDYIRPYVDGNLDLLIATHGHQDHVGGLPRIFQDYQVDRVIENDSYVDTPEWYAYKKALESEPDCIVSKSADEIIPLGEGISLKIIKAMASGQPLENNNSVVALLTYNNVSALFTGDSQSEEEAAIAQKVGKVDVFKGAHHGSYNANSSVLLDVIKPQYVVISAGKGVNYTHPHAAALKRMFNVGATVYGTFISGSIIMKTDGTSYSFQTAEKPLIPLKITDAGTYQRNIR</sequence>
<dbReference type="InterPro" id="IPR036582">
    <property type="entry name" value="Mao_N_sf"/>
</dbReference>
<keyword evidence="4" id="KW-1185">Reference proteome</keyword>
<dbReference type="RefSeq" id="WP_162361573.1">
    <property type="nucleotide sequence ID" value="NZ_CP047591.1"/>
</dbReference>
<keyword evidence="1" id="KW-0732">Signal</keyword>
<dbReference type="Pfam" id="PF07833">
    <property type="entry name" value="Cu_amine_oxidN1"/>
    <property type="match status" value="1"/>
</dbReference>
<feature type="chain" id="PRO_5026943888" evidence="1">
    <location>
        <begin position="26"/>
        <end position="426"/>
    </location>
</feature>
<dbReference type="SUPFAM" id="SSF56281">
    <property type="entry name" value="Metallo-hydrolase/oxidoreductase"/>
    <property type="match status" value="1"/>
</dbReference>
<dbReference type="SUPFAM" id="SSF55383">
    <property type="entry name" value="Copper amine oxidase, domain N"/>
    <property type="match status" value="1"/>
</dbReference>
<dbReference type="CDD" id="cd07731">
    <property type="entry name" value="ComA-like_MBL-fold"/>
    <property type="match status" value="1"/>
</dbReference>
<dbReference type="InterPro" id="IPR035681">
    <property type="entry name" value="ComA-like_MBL"/>
</dbReference>
<dbReference type="Gene3D" id="3.30.457.10">
    <property type="entry name" value="Copper amine oxidase-like, N-terminal domain"/>
    <property type="match status" value="1"/>
</dbReference>
<dbReference type="InterPro" id="IPR001279">
    <property type="entry name" value="Metallo-B-lactamas"/>
</dbReference>
<proteinExistence type="predicted"/>
<dbReference type="PANTHER" id="PTHR30619:SF1">
    <property type="entry name" value="RECOMBINATION PROTEIN 2"/>
    <property type="match status" value="1"/>
</dbReference>
<name>A0A6P1MAU0_9FIRM</name>
<feature type="signal peptide" evidence="1">
    <location>
        <begin position="1"/>
        <end position="25"/>
    </location>
</feature>
<protein>
    <submittedName>
        <fullName evidence="3">MBL fold metallo-hydrolase</fullName>
    </submittedName>
</protein>
<dbReference type="PANTHER" id="PTHR30619">
    <property type="entry name" value="DNA INTERNALIZATION/COMPETENCE PROTEIN COMEC/REC2"/>
    <property type="match status" value="1"/>
</dbReference>
<accession>A0A6P1MAU0</accession>
<organism evidence="3 4">
    <name type="scientific">Aminipila terrae</name>
    <dbReference type="NCBI Taxonomy" id="2697030"/>
    <lineage>
        <taxon>Bacteria</taxon>
        <taxon>Bacillati</taxon>
        <taxon>Bacillota</taxon>
        <taxon>Clostridia</taxon>
        <taxon>Peptostreptococcales</taxon>
        <taxon>Anaerovoracaceae</taxon>
        <taxon>Aminipila</taxon>
    </lineage>
</organism>
<dbReference type="InterPro" id="IPR012854">
    <property type="entry name" value="Cu_amine_oxidase-like_N"/>
</dbReference>
<dbReference type="KEGG" id="amic:Ami3637_04810"/>
<dbReference type="Proteomes" id="UP000463883">
    <property type="component" value="Chromosome"/>
</dbReference>
<dbReference type="InterPro" id="IPR052159">
    <property type="entry name" value="Competence_DNA_uptake"/>
</dbReference>
<dbReference type="EMBL" id="CP047591">
    <property type="protein sequence ID" value="QHI71799.1"/>
    <property type="molecule type" value="Genomic_DNA"/>
</dbReference>